<protein>
    <submittedName>
        <fullName evidence="1">ANK REP REGION domain-containing protein</fullName>
    </submittedName>
</protein>
<gene>
    <name evidence="1" type="ORF">KPL71_001898</name>
</gene>
<keyword evidence="2" id="KW-1185">Reference proteome</keyword>
<evidence type="ECO:0000313" key="2">
    <source>
        <dbReference type="Proteomes" id="UP000829398"/>
    </source>
</evidence>
<evidence type="ECO:0000313" key="1">
    <source>
        <dbReference type="EMBL" id="KAH9803725.1"/>
    </source>
</evidence>
<reference evidence="2" key="1">
    <citation type="journal article" date="2023" name="Hortic. Res.">
        <title>A chromosome-level phased genome enabling allele-level studies in sweet orange: a case study on citrus Huanglongbing tolerance.</title>
        <authorList>
            <person name="Wu B."/>
            <person name="Yu Q."/>
            <person name="Deng Z."/>
            <person name="Duan Y."/>
            <person name="Luo F."/>
            <person name="Gmitter F. Jr."/>
        </authorList>
    </citation>
    <scope>NUCLEOTIDE SEQUENCE [LARGE SCALE GENOMIC DNA]</scope>
    <source>
        <strain evidence="2">cv. Valencia</strain>
    </source>
</reference>
<dbReference type="Proteomes" id="UP000829398">
    <property type="component" value="Chromosome 1"/>
</dbReference>
<proteinExistence type="predicted"/>
<sequence>MAVRFRNQQAIREILRQQDFIALRLHYSLLRQKNLMDETPLHIAARIGDRAIVSEIMKYVPAVNQVGPAPVLESLFRMTDIEGSTPLHNVVTNQHKCVIRILVEKDSVPSSYINKAYQTPLSIAIDARLNDIACFIIDKSPESLNTTRLPDELTLLHFVVMRQNYDVMVKILGTNKELIDRLDWHQRNPLHYAAASENGKLKVLKLLINKYPDAIEIRNNSDRSILHVAAKHGNWNIVSFILRSPEMENLINLVDRNGNTPLHLAAMGLHSDVVFTLSRHKSVNIRAKNHSARSNTALEIAEITRANGKEIQKHLTLKALKTAYAKRALSAEELRQKRQVSKEEGEKGKEMAQTLSVMATLIATFTFTATFTIPGSVKSDGPDEGTATLLHRASFQAFVITDTIAMAAAAIVFWSFWTSKTESLMDTLPLAIGFAWIALISMTLAFVTGLYAVLSNNLAITIAVCVIGCLLPFIFYVSAPFFMIVFDQTEVNPFALVEWLCDSNKRPVSRMAYSWTSRILLLLFPYYRTLQDIPVRGNLLPDICSSRLVSSKYIHQTPVPQFLVLDNVVSRQWKLNGSGLRGGMSKGKEKVIEIKEDELGFLPSLFVGPAFDPKIPLELIRSSDGTSARRMSPQITSSTGTSRPDRGSTVGDRALSQHYAIDFMTCTTTVNELLSLRARYGIPDDILLRIPGKKETPSRPPRGYVTLFLESFKLGLRCPIQPYFARILNGLKLGPGQLNPNGWRVLSGLFILWDRCYQSERTVNEVKHLYQLKSSPKDAGCDSGMEDAVIGALNRKRSRPHTAKQDQNKDAPTAKLVNIVQQVLPLKTLPPPPTKVGETSGAATDPASSSPLVRLRSRLSDNRAEHLAPYINEFSKLVSKKDLKVFDGSTLGKLVGAMQYSAFHIGCMATYYKAKAGRYDQKMNEDIHSARTKADAAEKKA</sequence>
<dbReference type="EMBL" id="CM039170">
    <property type="protein sequence ID" value="KAH9803725.1"/>
    <property type="molecule type" value="Genomic_DNA"/>
</dbReference>
<accession>A0ACB8P296</accession>
<organism evidence="1 2">
    <name type="scientific">Citrus sinensis</name>
    <name type="common">Sweet orange</name>
    <name type="synonym">Citrus aurantium var. sinensis</name>
    <dbReference type="NCBI Taxonomy" id="2711"/>
    <lineage>
        <taxon>Eukaryota</taxon>
        <taxon>Viridiplantae</taxon>
        <taxon>Streptophyta</taxon>
        <taxon>Embryophyta</taxon>
        <taxon>Tracheophyta</taxon>
        <taxon>Spermatophyta</taxon>
        <taxon>Magnoliopsida</taxon>
        <taxon>eudicotyledons</taxon>
        <taxon>Gunneridae</taxon>
        <taxon>Pentapetalae</taxon>
        <taxon>rosids</taxon>
        <taxon>malvids</taxon>
        <taxon>Sapindales</taxon>
        <taxon>Rutaceae</taxon>
        <taxon>Aurantioideae</taxon>
        <taxon>Citrus</taxon>
    </lineage>
</organism>
<comment type="caution">
    <text evidence="1">The sequence shown here is derived from an EMBL/GenBank/DDBJ whole genome shotgun (WGS) entry which is preliminary data.</text>
</comment>
<name>A0ACB8P296_CITSI</name>